<dbReference type="SUPFAM" id="SSF52540">
    <property type="entry name" value="P-loop containing nucleoside triphosphate hydrolases"/>
    <property type="match status" value="1"/>
</dbReference>
<gene>
    <name evidence="1" type="ORF">DDE84_11300</name>
</gene>
<dbReference type="Gene3D" id="3.40.50.300">
    <property type="entry name" value="P-loop containing nucleotide triphosphate hydrolases"/>
    <property type="match status" value="1"/>
</dbReference>
<sequence>MAAMLAWELHSRELSGALVDADFRAGGLDVLLGLESEEGLRFGGLDAPLGRIEGEALSRRLPQWEGIGVLAFDPWDGDAPNWWEIQAAIRALAEANDVVVVDAADGGALDTVPGLSDSRQIVAIELSVLGVARAKAHMARFAARDGVAAGDGVSAGKSGGTSESGSALAVVGIRPRGVRGNAGCLSVQEASDYLSYEVVGPLRFDRKLQRDLLEGLGIRRIGAGSASCVRQVADQIEAWMKEER</sequence>
<organism evidence="1 2">
    <name type="scientific">Bifidobacterium tibiigranuli</name>
    <dbReference type="NCBI Taxonomy" id="2172043"/>
    <lineage>
        <taxon>Bacteria</taxon>
        <taxon>Bacillati</taxon>
        <taxon>Actinomycetota</taxon>
        <taxon>Actinomycetes</taxon>
        <taxon>Bifidobacteriales</taxon>
        <taxon>Bifidobacteriaceae</taxon>
        <taxon>Bifidobacterium</taxon>
    </lineage>
</organism>
<name>A0A5N6RVE1_9BIFI</name>
<dbReference type="AlphaFoldDB" id="A0A5N6RVE1"/>
<comment type="caution">
    <text evidence="1">The sequence shown here is derived from an EMBL/GenBank/DDBJ whole genome shotgun (WGS) entry which is preliminary data.</text>
</comment>
<dbReference type="EMBL" id="QDAG01000014">
    <property type="protein sequence ID" value="KAE8126359.1"/>
    <property type="molecule type" value="Genomic_DNA"/>
</dbReference>
<dbReference type="OrthoDB" id="3252838at2"/>
<evidence type="ECO:0000313" key="1">
    <source>
        <dbReference type="EMBL" id="KAE8126359.1"/>
    </source>
</evidence>
<protein>
    <submittedName>
        <fullName evidence="1">Cobalamin biosynthesis protein CobQ</fullName>
    </submittedName>
</protein>
<accession>A0A5N6RVE1</accession>
<reference evidence="1 2" key="1">
    <citation type="submission" date="2018-04" db="EMBL/GenBank/DDBJ databases">
        <authorList>
            <person name="Eckel V.P."/>
            <person name="Vogel R.F."/>
        </authorList>
    </citation>
    <scope>NUCLEOTIDE SEQUENCE [LARGE SCALE GENOMIC DNA]</scope>
    <source>
        <strain evidence="2">TMW 2.1764</strain>
    </source>
</reference>
<dbReference type="Proteomes" id="UP000325415">
    <property type="component" value="Unassembled WGS sequence"/>
</dbReference>
<evidence type="ECO:0000313" key="2">
    <source>
        <dbReference type="Proteomes" id="UP000325415"/>
    </source>
</evidence>
<keyword evidence="2" id="KW-1185">Reference proteome</keyword>
<dbReference type="InterPro" id="IPR027417">
    <property type="entry name" value="P-loop_NTPase"/>
</dbReference>
<proteinExistence type="predicted"/>